<gene>
    <name evidence="1" type="ORF">E0H92_26750</name>
</gene>
<comment type="caution">
    <text evidence="1">The sequence shown here is derived from an EMBL/GenBank/DDBJ whole genome shotgun (WGS) entry which is preliminary data.</text>
</comment>
<dbReference type="RefSeq" id="WP_131498086.1">
    <property type="nucleotide sequence ID" value="NZ_SJKC01000003.1"/>
</dbReference>
<evidence type="ECO:0000313" key="1">
    <source>
        <dbReference type="EMBL" id="TCC36260.1"/>
    </source>
</evidence>
<dbReference type="EMBL" id="SJKC01000003">
    <property type="protein sequence ID" value="TCC36260.1"/>
    <property type="molecule type" value="Genomic_DNA"/>
</dbReference>
<evidence type="ECO:0008006" key="3">
    <source>
        <dbReference type="Google" id="ProtNLM"/>
    </source>
</evidence>
<accession>A0A4R0IU43</accession>
<sequence length="103" mass="11535">MEMADVSRLAAALDGVKESRVKGLLQWTLGGRLVARQYDSVSIVVRMRFSERERLVAEHPDVCSVPPRFDAHMKVVLRLSDAEPDLVTSALRSAWNLQRSTAD</sequence>
<organism evidence="1 2">
    <name type="scientific">Kribbella speibonae</name>
    <dbReference type="NCBI Taxonomy" id="1572660"/>
    <lineage>
        <taxon>Bacteria</taxon>
        <taxon>Bacillati</taxon>
        <taxon>Actinomycetota</taxon>
        <taxon>Actinomycetes</taxon>
        <taxon>Propionibacteriales</taxon>
        <taxon>Kribbellaceae</taxon>
        <taxon>Kribbella</taxon>
    </lineage>
</organism>
<dbReference type="Proteomes" id="UP000294225">
    <property type="component" value="Unassembled WGS sequence"/>
</dbReference>
<protein>
    <recommendedName>
        <fullName evidence="3">DUF5655 domain-containing protein</fullName>
    </recommendedName>
</protein>
<evidence type="ECO:0000313" key="2">
    <source>
        <dbReference type="Proteomes" id="UP000294225"/>
    </source>
</evidence>
<reference evidence="1 2" key="1">
    <citation type="submission" date="2019-02" db="EMBL/GenBank/DDBJ databases">
        <title>Kribbella capetownensis sp. nov. and Kribbella speibonae sp. nov., isolated from soil.</title>
        <authorList>
            <person name="Curtis S.M."/>
            <person name="Norton I."/>
            <person name="Everest G.J."/>
            <person name="Meyers P.R."/>
        </authorList>
    </citation>
    <scope>NUCLEOTIDE SEQUENCE [LARGE SCALE GENOMIC DNA]</scope>
    <source>
        <strain evidence="1 2">YM55</strain>
    </source>
</reference>
<dbReference type="AlphaFoldDB" id="A0A4R0IU43"/>
<name>A0A4R0IU43_9ACTN</name>
<proteinExistence type="predicted"/>